<dbReference type="Gene3D" id="2.10.50.10">
    <property type="entry name" value="Tumor Necrosis Factor Receptor, subunit A, domain 2"/>
    <property type="match status" value="1"/>
</dbReference>
<dbReference type="SUPFAM" id="SSF49899">
    <property type="entry name" value="Concanavalin A-like lectins/glucanases"/>
    <property type="match status" value="1"/>
</dbReference>
<comment type="caution">
    <text evidence="6">Lacks conserved residue(s) required for the propagation of feature annotation.</text>
</comment>
<dbReference type="Pfam" id="PF02494">
    <property type="entry name" value="HYR"/>
    <property type="match status" value="2"/>
</dbReference>
<dbReference type="InterPro" id="IPR051355">
    <property type="entry name" value="Notch/Slit_guidance"/>
</dbReference>
<keyword evidence="7" id="KW-0768">Sushi</keyword>
<feature type="disulfide bond" evidence="7">
    <location>
        <begin position="1507"/>
        <end position="1534"/>
    </location>
</feature>
<evidence type="ECO:0000259" key="13">
    <source>
        <dbReference type="PROSITE" id="PS51828"/>
    </source>
</evidence>
<dbReference type="Pfam" id="PF00084">
    <property type="entry name" value="Sushi"/>
    <property type="match status" value="5"/>
</dbReference>
<feature type="disulfide bond" evidence="6">
    <location>
        <begin position="1073"/>
        <end position="1082"/>
    </location>
</feature>
<feature type="disulfide bond" evidence="7">
    <location>
        <begin position="263"/>
        <end position="290"/>
    </location>
</feature>
<keyword evidence="3" id="KW-0677">Repeat</keyword>
<name>A0A9P0NLE3_9DIPT</name>
<feature type="disulfide bond" evidence="6">
    <location>
        <begin position="1113"/>
        <end position="1122"/>
    </location>
</feature>
<dbReference type="PROSITE" id="PS50234">
    <property type="entry name" value="VWFA"/>
    <property type="match status" value="1"/>
</dbReference>
<dbReference type="CDD" id="cd00033">
    <property type="entry name" value="CCP"/>
    <property type="match status" value="5"/>
</dbReference>
<dbReference type="GO" id="GO:0043235">
    <property type="term" value="C:receptor complex"/>
    <property type="evidence" value="ECO:0007669"/>
    <property type="project" value="TreeGrafter"/>
</dbReference>
<sequence>MPVWHQISILLTNLCYSVILNLTIMSKFQEIFDNTKRPQIKKILILITDGFSNGRNPTAIAEELKVSNVTIFTVGISSGNLDELRKISSRPIENFNYMLSSFSLFESLARKALHTDYKVGVILPVSNSSHCDSLCDRSITTEGSCCDPNSRCACGFHSGHYNCICNAGYYGSGIKGSGGCELCPNGTYWNSWNSCFNCPDINHETRVAPAMSLNDCFCKLGYRQTQKNRCEVIKCPPLPVPDNGYFVSTSCASTVNSACGARCMSGYQLIGSSIRLCQEDGIWSGQETVCQLKTCPILQIPIYGTTFCKNPDSNLTVDYSPRNESFLIDYNPDISKFTDEFPTDTECVFTCARGFHLIGSKKRHCLPVGKWDGLQTSCKQILCPMLPKIPFGFYEFDECFEQKSPVNTNCTITCEDGFELKGPAFKTCTTTNNRNGAWTQKSKIPRCVDVTPPIIVCPKDYSIELIGNKSYVLLTSFKELEVMEDNSNSNVTFWVKPALKEEGTKMYAGNYTFTYVAIDEVKNKAKCNFTISIADFTPPVFENCISSQTFYVVNASIEPIEWEEPFIYDTIDDKNITIIRSLNNSIPLSYGEHLVNYTAIDQSGNKNSCLIYIHVKEKKCDELEKPENGQRICAKNDTMTWCDFRCNFGYGLMDNETVIENLILTCDLDNRIWSRETMPECLKIEQPNSVQEVLTISLNSENLLCEDYAKNQDELKKELKEELCGDQDCDIITELPECVEEDSVDNSSAAYYIISKRDTASKPIKKTRPKNPEKIELYVKISKNLGMWRSSSTRSENIKKVKEELKRVNLSERFRKRLRNMNLDFTVLKLDETVSCNTGSVSRKLVCVQCTRGTYQDSTQNLCIPCPLGTFNNETGQTSCNSCPINYSTRKTGSRLETDCREMCGPGNFARMKILKKNSTAANPKTLMPFCRSCGIGEYQSKYDQTTCDECPEGLTSERASTSIDDCYKRFEDSCNSTTCGDHGECIQTDSFYSCECDDGFYGQNCEIAENPCSSAPCFNDGICKAINETFTCECPPQYQGLFCEYIDEPCNQKDCQNGANCYEINEEAFCECMPGFQGDLCETRIPIDFCASSPCFENATCVNKNDYYECICEEGSMGKRCQLQPCDYGPCPENSVCHNIKTTRVTKDSYFCKCFTGLKGPKCNQVNNQCIPNPCHNEAKCTPKSLRDPKNITLVDDESIYEKYSCSCPPYFYGDRCEIFTTPDFVFEFEKSSINNYIKFDGPKYNLTEISFCSWIQTNDQFNYGSIISYANMEHDNAFTFTDYNGLVLYINGVNVITDIKIIDNIWHFLCVSWTMNEGLYEIYLDGNLHVQGYNLSKSMPINGNGVFIIGQEQDSIGGDFSETESFVGKISYLDFWQRQLLATEVNEYYRSCDPYQSDFISWTDLKLKTIGNVKVVKSDFCKPCEENLEVENANVIYGDQSAFVKCNDGFKIEGKPFVFCLRTSKWDLSNLPSCKIVKCDMLKTPANGRMQLTKLSYTGMAKFKCIEGFRLEGKETLVCEGNGKWSANIPTCKSIYECPVLEEPINGMLIYASDSGIINESLPSYPLGTFVEIKCKKGFSTENENLISCTETGVWDFEVEDCLLDPVTEAASEATTVIDILDVEEPMSSTVSVTKEKLDTTTEGTTELSTTSKVENVTETLKTEDLTTEKFEVPTVVPKEFWKQLKEFLFQSCIDNKPKLCSTYKTEDLNTDLSTFELPETKEFEGMDFKLYNLLAILPESEDLTAENFMKTLLGDLISDEPKSDSFRFVFCLYIDLILLDEEIGILDDGTSETVNINTKIKRIIKKKVKIIYRNYLRSMSD</sequence>
<evidence type="ECO:0000256" key="7">
    <source>
        <dbReference type="PROSITE-ProRule" id="PRU00302"/>
    </source>
</evidence>
<feature type="domain" description="EGF-like" evidence="9">
    <location>
        <begin position="971"/>
        <end position="1007"/>
    </location>
</feature>
<keyword evidence="1 6" id="KW-0245">EGF-like domain</keyword>
<dbReference type="PROSITE" id="PS50825">
    <property type="entry name" value="HYR"/>
    <property type="match status" value="1"/>
</dbReference>
<feature type="domain" description="EGF-like" evidence="9">
    <location>
        <begin position="1167"/>
        <end position="1219"/>
    </location>
</feature>
<feature type="domain" description="Pentraxin (PTX)" evidence="13">
    <location>
        <begin position="1224"/>
        <end position="1423"/>
    </location>
</feature>
<dbReference type="InterPro" id="IPR002035">
    <property type="entry name" value="VWF_A"/>
</dbReference>
<feature type="domain" description="EGF-like" evidence="9">
    <location>
        <begin position="1047"/>
        <end position="1083"/>
    </location>
</feature>
<evidence type="ECO:0000259" key="11">
    <source>
        <dbReference type="PROSITE" id="PS50825"/>
    </source>
</evidence>
<dbReference type="SMART" id="SM00032">
    <property type="entry name" value="CCP"/>
    <property type="match status" value="7"/>
</dbReference>
<evidence type="ECO:0000256" key="6">
    <source>
        <dbReference type="PROSITE-ProRule" id="PRU00076"/>
    </source>
</evidence>
<evidence type="ECO:0000256" key="1">
    <source>
        <dbReference type="ARBA" id="ARBA00022536"/>
    </source>
</evidence>
<dbReference type="PROSITE" id="PS51828">
    <property type="entry name" value="PTX_2"/>
    <property type="match status" value="1"/>
</dbReference>
<feature type="disulfide bond" evidence="7">
    <location>
        <begin position="1577"/>
        <end position="1604"/>
    </location>
</feature>
<evidence type="ECO:0000256" key="2">
    <source>
        <dbReference type="ARBA" id="ARBA00022729"/>
    </source>
</evidence>
<dbReference type="SUPFAM" id="SSF57196">
    <property type="entry name" value="EGF/Laminin"/>
    <property type="match status" value="1"/>
</dbReference>
<dbReference type="Pfam" id="PF00092">
    <property type="entry name" value="VWA"/>
    <property type="match status" value="1"/>
</dbReference>
<dbReference type="Gene3D" id="3.40.50.410">
    <property type="entry name" value="von Willebrand factor, type A domain"/>
    <property type="match status" value="1"/>
</dbReference>
<dbReference type="SUPFAM" id="SSF57535">
    <property type="entry name" value="Complement control module/SCR domain"/>
    <property type="match status" value="7"/>
</dbReference>
<dbReference type="PANTHER" id="PTHR45836">
    <property type="entry name" value="SLIT HOMOLOG"/>
    <property type="match status" value="1"/>
</dbReference>
<dbReference type="InterPro" id="IPR003410">
    <property type="entry name" value="HYR_dom"/>
</dbReference>
<accession>A0A9P0NLE3</accession>
<feature type="domain" description="Sushi" evidence="12">
    <location>
        <begin position="381"/>
        <end position="449"/>
    </location>
</feature>
<feature type="domain" description="Sushi" evidence="12">
    <location>
        <begin position="618"/>
        <end position="683"/>
    </location>
</feature>
<dbReference type="Pfam" id="PF00354">
    <property type="entry name" value="Pentaxin"/>
    <property type="match status" value="1"/>
</dbReference>
<keyword evidence="2 8" id="KW-0732">Signal</keyword>
<dbReference type="PROSITE" id="PS00022">
    <property type="entry name" value="EGF_1"/>
    <property type="match status" value="6"/>
</dbReference>
<organism evidence="14 15">
    <name type="scientific">Chironomus riparius</name>
    <dbReference type="NCBI Taxonomy" id="315576"/>
    <lineage>
        <taxon>Eukaryota</taxon>
        <taxon>Metazoa</taxon>
        <taxon>Ecdysozoa</taxon>
        <taxon>Arthropoda</taxon>
        <taxon>Hexapoda</taxon>
        <taxon>Insecta</taxon>
        <taxon>Pterygota</taxon>
        <taxon>Neoptera</taxon>
        <taxon>Endopterygota</taxon>
        <taxon>Diptera</taxon>
        <taxon>Nematocera</taxon>
        <taxon>Chironomoidea</taxon>
        <taxon>Chironomidae</taxon>
        <taxon>Chironominae</taxon>
        <taxon>Chironomus</taxon>
    </lineage>
</organism>
<feature type="domain" description="VWFA" evidence="10">
    <location>
        <begin position="37"/>
        <end position="112"/>
    </location>
</feature>
<dbReference type="InterPro" id="IPR000436">
    <property type="entry name" value="Sushi_SCR_CCP_dom"/>
</dbReference>
<dbReference type="InterPro" id="IPR009030">
    <property type="entry name" value="Growth_fac_rcpt_cys_sf"/>
</dbReference>
<dbReference type="InterPro" id="IPR035976">
    <property type="entry name" value="Sushi/SCR/CCP_sf"/>
</dbReference>
<feature type="signal peptide" evidence="8">
    <location>
        <begin position="1"/>
        <end position="17"/>
    </location>
</feature>
<dbReference type="SUPFAM" id="SSF57184">
    <property type="entry name" value="Growth factor receptor domain"/>
    <property type="match status" value="2"/>
</dbReference>
<dbReference type="SMART" id="SM00159">
    <property type="entry name" value="PTX"/>
    <property type="match status" value="1"/>
</dbReference>
<dbReference type="GO" id="GO:0007411">
    <property type="term" value="P:axon guidance"/>
    <property type="evidence" value="ECO:0007669"/>
    <property type="project" value="TreeGrafter"/>
</dbReference>
<keyword evidence="15" id="KW-1185">Reference proteome</keyword>
<evidence type="ECO:0008006" key="16">
    <source>
        <dbReference type="Google" id="ProtNLM"/>
    </source>
</evidence>
<dbReference type="Gene3D" id="2.10.25.10">
    <property type="entry name" value="Laminin"/>
    <property type="match status" value="5"/>
</dbReference>
<reference evidence="14" key="2">
    <citation type="submission" date="2022-10" db="EMBL/GenBank/DDBJ databases">
        <authorList>
            <consortium name="ENA_rothamsted_submissions"/>
            <consortium name="culmorum"/>
            <person name="King R."/>
        </authorList>
    </citation>
    <scope>NUCLEOTIDE SEQUENCE</scope>
</reference>
<dbReference type="GO" id="GO:0007219">
    <property type="term" value="P:Notch signaling pathway"/>
    <property type="evidence" value="ECO:0007669"/>
    <property type="project" value="TreeGrafter"/>
</dbReference>
<evidence type="ECO:0000256" key="5">
    <source>
        <dbReference type="ARBA" id="ARBA00023180"/>
    </source>
</evidence>
<gene>
    <name evidence="14" type="ORF">CHIRRI_LOCUS11299</name>
</gene>
<reference evidence="14" key="1">
    <citation type="submission" date="2022-01" db="EMBL/GenBank/DDBJ databases">
        <authorList>
            <person name="King R."/>
        </authorList>
    </citation>
    <scope>NUCLEOTIDE SEQUENCE</scope>
</reference>
<dbReference type="EMBL" id="OU895879">
    <property type="protein sequence ID" value="CAH1729170.1"/>
    <property type="molecule type" value="Genomic_DNA"/>
</dbReference>
<feature type="disulfide bond" evidence="6">
    <location>
        <begin position="1155"/>
        <end position="1164"/>
    </location>
</feature>
<dbReference type="InterPro" id="IPR011641">
    <property type="entry name" value="Tyr-kin_ephrin_A/B_rcpt-like"/>
</dbReference>
<dbReference type="SMART" id="SM00179">
    <property type="entry name" value="EGF_CA"/>
    <property type="match status" value="3"/>
</dbReference>
<evidence type="ECO:0000313" key="14">
    <source>
        <dbReference type="EMBL" id="CAH1729170.1"/>
    </source>
</evidence>
<evidence type="ECO:0000259" key="12">
    <source>
        <dbReference type="PROSITE" id="PS50923"/>
    </source>
</evidence>
<dbReference type="Proteomes" id="UP001153620">
    <property type="component" value="Chromosome 3"/>
</dbReference>
<dbReference type="InterPro" id="IPR000742">
    <property type="entry name" value="EGF"/>
</dbReference>
<dbReference type="PRINTS" id="PR00895">
    <property type="entry name" value="PENTAXIN"/>
</dbReference>
<evidence type="ECO:0000256" key="4">
    <source>
        <dbReference type="ARBA" id="ARBA00023157"/>
    </source>
</evidence>
<dbReference type="GO" id="GO:0009986">
    <property type="term" value="C:cell surface"/>
    <property type="evidence" value="ECO:0007669"/>
    <property type="project" value="TreeGrafter"/>
</dbReference>
<dbReference type="InterPro" id="IPR036465">
    <property type="entry name" value="vWFA_dom_sf"/>
</dbReference>
<dbReference type="Pfam" id="PF07699">
    <property type="entry name" value="Ephrin_rec_like"/>
    <property type="match status" value="2"/>
</dbReference>
<feature type="domain" description="Sushi" evidence="12">
    <location>
        <begin position="233"/>
        <end position="292"/>
    </location>
</feature>
<feature type="domain" description="EGF-like" evidence="9">
    <location>
        <begin position="1009"/>
        <end position="1045"/>
    </location>
</feature>
<feature type="domain" description="Sushi" evidence="12">
    <location>
        <begin position="306"/>
        <end position="380"/>
    </location>
</feature>
<dbReference type="InterPro" id="IPR001881">
    <property type="entry name" value="EGF-like_Ca-bd_dom"/>
</dbReference>
<dbReference type="PANTHER" id="PTHR45836:SF13">
    <property type="entry name" value="PROTEIN CRUMBS"/>
    <property type="match status" value="1"/>
</dbReference>
<feature type="disulfide bond" evidence="7">
    <location>
        <begin position="351"/>
        <end position="378"/>
    </location>
</feature>
<feature type="domain" description="Sushi" evidence="12">
    <location>
        <begin position="1479"/>
        <end position="1536"/>
    </location>
</feature>
<evidence type="ECO:0000256" key="3">
    <source>
        <dbReference type="ARBA" id="ARBA00022737"/>
    </source>
</evidence>
<feature type="domain" description="Sushi" evidence="12">
    <location>
        <begin position="1538"/>
        <end position="1606"/>
    </location>
</feature>
<feature type="disulfide bond" evidence="6">
    <location>
        <begin position="1035"/>
        <end position="1044"/>
    </location>
</feature>
<feature type="domain" description="EGF-like" evidence="9">
    <location>
        <begin position="1087"/>
        <end position="1123"/>
    </location>
</feature>
<dbReference type="FunFam" id="2.10.50.10:FF:000032">
    <property type="entry name" value="Uncharacterized protein, isoform A"/>
    <property type="match status" value="1"/>
</dbReference>
<dbReference type="InterPro" id="IPR001759">
    <property type="entry name" value="PTX_dom"/>
</dbReference>
<keyword evidence="5" id="KW-0325">Glycoprotein</keyword>
<dbReference type="PROSITE" id="PS00010">
    <property type="entry name" value="ASX_HYDROXYL"/>
    <property type="match status" value="1"/>
</dbReference>
<dbReference type="GO" id="GO:0005509">
    <property type="term" value="F:calcium ion binding"/>
    <property type="evidence" value="ECO:0007669"/>
    <property type="project" value="InterPro"/>
</dbReference>
<feature type="domain" description="HYR" evidence="11">
    <location>
        <begin position="534"/>
        <end position="617"/>
    </location>
</feature>
<dbReference type="SMART" id="SM01411">
    <property type="entry name" value="Ephrin_rec_like"/>
    <property type="match status" value="3"/>
</dbReference>
<proteinExistence type="predicted"/>
<feature type="chain" id="PRO_5040453977" description="Sushi, von Willebrand factor type A, EGF and pentraxin domain-containing protein 1" evidence="8">
    <location>
        <begin position="18"/>
        <end position="1824"/>
    </location>
</feature>
<protein>
    <recommendedName>
        <fullName evidence="16">Sushi, von Willebrand factor type A, EGF and pentraxin domain-containing protein 1</fullName>
    </recommendedName>
</protein>
<evidence type="ECO:0000259" key="9">
    <source>
        <dbReference type="PROSITE" id="PS50026"/>
    </source>
</evidence>
<dbReference type="InterPro" id="IPR000152">
    <property type="entry name" value="EGF-type_Asp/Asn_hydroxyl_site"/>
</dbReference>
<dbReference type="FunFam" id="2.10.25.10:FF:000173">
    <property type="entry name" value="Neurogenic locus notch protein 2"/>
    <property type="match status" value="1"/>
</dbReference>
<dbReference type="CDD" id="cd00054">
    <property type="entry name" value="EGF_CA"/>
    <property type="match status" value="3"/>
</dbReference>
<dbReference type="Gene3D" id="2.60.120.200">
    <property type="match status" value="1"/>
</dbReference>
<evidence type="ECO:0000259" key="10">
    <source>
        <dbReference type="PROSITE" id="PS50234"/>
    </source>
</evidence>
<dbReference type="PROSITE" id="PS01186">
    <property type="entry name" value="EGF_2"/>
    <property type="match status" value="2"/>
</dbReference>
<dbReference type="PROSITE" id="PS50923">
    <property type="entry name" value="SUSHI"/>
    <property type="match status" value="7"/>
</dbReference>
<dbReference type="InterPro" id="IPR013320">
    <property type="entry name" value="ConA-like_dom_sf"/>
</dbReference>
<dbReference type="PROSITE" id="PS50026">
    <property type="entry name" value="EGF_3"/>
    <property type="match status" value="6"/>
</dbReference>
<dbReference type="Gene3D" id="2.10.70.10">
    <property type="entry name" value="Complement Module, domain 1"/>
    <property type="match status" value="7"/>
</dbReference>
<dbReference type="SMART" id="SM00181">
    <property type="entry name" value="EGF"/>
    <property type="match status" value="6"/>
</dbReference>
<evidence type="ECO:0000313" key="15">
    <source>
        <dbReference type="Proteomes" id="UP001153620"/>
    </source>
</evidence>
<feature type="domain" description="Sushi" evidence="12">
    <location>
        <begin position="1424"/>
        <end position="1478"/>
    </location>
</feature>
<dbReference type="Pfam" id="PF00008">
    <property type="entry name" value="EGF"/>
    <property type="match status" value="1"/>
</dbReference>
<dbReference type="GO" id="GO:0005886">
    <property type="term" value="C:plasma membrane"/>
    <property type="evidence" value="ECO:0007669"/>
    <property type="project" value="TreeGrafter"/>
</dbReference>
<feature type="domain" description="EGF-like" evidence="9">
    <location>
        <begin position="1128"/>
        <end position="1165"/>
    </location>
</feature>
<feature type="disulfide bond" evidence="6">
    <location>
        <begin position="1209"/>
        <end position="1218"/>
    </location>
</feature>
<dbReference type="SUPFAM" id="SSF53300">
    <property type="entry name" value="vWA-like"/>
    <property type="match status" value="1"/>
</dbReference>
<keyword evidence="4 6" id="KW-1015">Disulfide bond</keyword>
<evidence type="ECO:0000256" key="8">
    <source>
        <dbReference type="SAM" id="SignalP"/>
    </source>
</evidence>
<feature type="disulfide bond" evidence="6">
    <location>
        <begin position="997"/>
        <end position="1006"/>
    </location>
</feature>